<accession>A0A014MUA9</accession>
<dbReference type="InterPro" id="IPR005474">
    <property type="entry name" value="Transketolase_N"/>
</dbReference>
<dbReference type="InterPro" id="IPR029061">
    <property type="entry name" value="THDP-binding"/>
</dbReference>
<sequence length="680" mass="72369">MANTPMMANAIRALAMDAVQQANSGHPGAPMGMADMAVALWSRHLQHNPTNPLWANRDRFILSNGHGSMLIYALLHLSGYDLPLQELKNFRQLHSKTAGHPEVGITPGVETTTGPLGQGITNAVGFALAEKLLAAEFNQPKHAIVDHHTFVFMGDGCLMEGISHEAAALAGAWKLNKLIALWDDNGISIDGQVTPWFGDDTPARFEAYGWNVIRAVDGHNVDAVDAAIALAKKSKDKPTLICCKTSIGKGSPNRANTAKAHGEPLGADEIALTRAALGWTHAPFEIPAEVYADWDAKAAGQKAEAAWNKKFAAYAKAFPAQAAEFTRRMAGDLPANFLQVAAQIASDAHDQAATVASRKASQLALEGLTAALPELLGGSADLTGSNLTNTKSTPAFRVDAKGAVVKTEAGQIGRHINYGVREFGMAAIMNGIALHGGFIPYAGTFLTFSDYSRNAIRMAALMKQRVVHVFTHDSIGLGEDGPTHQSIEHAASLRLIPGLDVWRPADTTETAVAWTVALSQKHKPTALLLSRQNLAYAPKSEDALDHIANGAYVLSEPKDVGLKGKAQAVIIATGSEVQLALAAQKQLAAQKIAVRVVSMPSTTTFDKQDVAYKTSVLPAGLPRIAVEMGVTDFWWKYGCAAVVGIDTYGESAPAPVLFKHFGFTAENVAATVIEAIQRNK</sequence>
<feature type="binding site" evidence="13">
    <location>
        <position position="358"/>
    </location>
    <ligand>
        <name>substrate</name>
    </ligand>
</feature>
<dbReference type="InterPro" id="IPR055152">
    <property type="entry name" value="Transketolase-like_C_2"/>
</dbReference>
<dbReference type="FunFam" id="3.40.50.970:FF:000003">
    <property type="entry name" value="Transketolase"/>
    <property type="match status" value="1"/>
</dbReference>
<dbReference type="SMART" id="SM00861">
    <property type="entry name" value="Transket_pyr"/>
    <property type="match status" value="1"/>
</dbReference>
<dbReference type="PANTHER" id="PTHR43522">
    <property type="entry name" value="TRANSKETOLASE"/>
    <property type="match status" value="1"/>
</dbReference>
<dbReference type="EC" id="2.2.1.1" evidence="5 11"/>
<evidence type="ECO:0000313" key="19">
    <source>
        <dbReference type="Proteomes" id="UP000020766"/>
    </source>
</evidence>
<dbReference type="InterPro" id="IPR005478">
    <property type="entry name" value="Transketolase_bac-like"/>
</dbReference>
<dbReference type="Pfam" id="PF22613">
    <property type="entry name" value="Transketolase_C_1"/>
    <property type="match status" value="1"/>
</dbReference>
<evidence type="ECO:0000256" key="2">
    <source>
        <dbReference type="ARBA" id="ARBA00001941"/>
    </source>
</evidence>
<dbReference type="GO" id="GO:0005829">
    <property type="term" value="C:cytosol"/>
    <property type="evidence" value="ECO:0007669"/>
    <property type="project" value="TreeGrafter"/>
</dbReference>
<dbReference type="GO" id="GO:0046872">
    <property type="term" value="F:metal ion binding"/>
    <property type="evidence" value="ECO:0007669"/>
    <property type="project" value="UniProtKB-KW"/>
</dbReference>
<evidence type="ECO:0000256" key="13">
    <source>
        <dbReference type="PIRSR" id="PIRSR605478-2"/>
    </source>
</evidence>
<dbReference type="SUPFAM" id="SSF52518">
    <property type="entry name" value="Thiamin diphosphate-binding fold (THDP-binding)"/>
    <property type="match status" value="2"/>
</dbReference>
<feature type="binding site" evidence="14">
    <location>
        <position position="261"/>
    </location>
    <ligand>
        <name>thiamine diphosphate</name>
        <dbReference type="ChEBI" id="CHEBI:58937"/>
    </ligand>
</feature>
<dbReference type="FunFam" id="3.40.50.920:FF:000003">
    <property type="entry name" value="Transketolase"/>
    <property type="match status" value="1"/>
</dbReference>
<reference evidence="18 19" key="1">
    <citation type="submission" date="2014-01" db="EMBL/GenBank/DDBJ databases">
        <title>Interspecies Systems Biology Uncovers Metabolites Affecting C. elegans Gene Expression and Life History Traits.</title>
        <authorList>
            <person name="Watson E."/>
            <person name="Macneil L.T."/>
            <person name="Ritter A.D."/>
            <person name="Yilmaz L.S."/>
            <person name="Rosebrock A.P."/>
            <person name="Caudy A.A."/>
            <person name="Walhout A.J."/>
        </authorList>
    </citation>
    <scope>NUCLEOTIDE SEQUENCE [LARGE SCALE GENOMIC DNA]</scope>
    <source>
        <strain evidence="18 19">DA1877</strain>
    </source>
</reference>
<evidence type="ECO:0000256" key="9">
    <source>
        <dbReference type="ARBA" id="ARBA00023052"/>
    </source>
</evidence>
<dbReference type="InterPro" id="IPR009014">
    <property type="entry name" value="Transketo_C/PFOR_II"/>
</dbReference>
<feature type="binding site" evidence="13">
    <location>
        <position position="261"/>
    </location>
    <ligand>
        <name>substrate</name>
    </ligand>
</feature>
<evidence type="ECO:0000256" key="14">
    <source>
        <dbReference type="PIRSR" id="PIRSR605478-3"/>
    </source>
</evidence>
<feature type="binding site" evidence="14">
    <location>
        <position position="156"/>
    </location>
    <ligand>
        <name>thiamine diphosphate</name>
        <dbReference type="ChEBI" id="CHEBI:58937"/>
    </ligand>
</feature>
<comment type="similarity">
    <text evidence="3">Belongs to the transketolase family.</text>
</comment>
<feature type="binding site" evidence="14">
    <location>
        <begin position="114"/>
        <end position="116"/>
    </location>
    <ligand>
        <name>thiamine diphosphate</name>
        <dbReference type="ChEBI" id="CHEBI:58937"/>
    </ligand>
</feature>
<dbReference type="PROSITE" id="PS00801">
    <property type="entry name" value="TRANSKETOLASE_1"/>
    <property type="match status" value="1"/>
</dbReference>
<comment type="cofactor">
    <cofactor evidence="14">
        <name>thiamine diphosphate</name>
        <dbReference type="ChEBI" id="CHEBI:58937"/>
    </cofactor>
    <text evidence="14">Binds 1 thiamine pyrophosphate per subunit. During the reaction, the substrate forms a covalent intermediate with the cofactor.</text>
</comment>
<dbReference type="RefSeq" id="WP_042415904.1">
    <property type="nucleotide sequence ID" value="NZ_JBOK01000002.1"/>
</dbReference>
<dbReference type="STRING" id="225991.MA05_02540"/>
<dbReference type="Proteomes" id="UP000020766">
    <property type="component" value="Unassembled WGS sequence"/>
</dbReference>
<dbReference type="GO" id="GO:0004802">
    <property type="term" value="F:transketolase activity"/>
    <property type="evidence" value="ECO:0007669"/>
    <property type="project" value="UniProtKB-UniRule"/>
</dbReference>
<evidence type="ECO:0000256" key="1">
    <source>
        <dbReference type="ARBA" id="ARBA00001913"/>
    </source>
</evidence>
<dbReference type="InterPro" id="IPR005475">
    <property type="entry name" value="Transketolase-like_Pyr-bd"/>
</dbReference>
<feature type="binding site" evidence="15">
    <location>
        <position position="155"/>
    </location>
    <ligand>
        <name>Mg(2+)</name>
        <dbReference type="ChEBI" id="CHEBI:18420"/>
    </ligand>
</feature>
<evidence type="ECO:0000256" key="5">
    <source>
        <dbReference type="ARBA" id="ARBA00013152"/>
    </source>
</evidence>
<feature type="binding site" evidence="14">
    <location>
        <position position="66"/>
    </location>
    <ligand>
        <name>thiamine diphosphate</name>
        <dbReference type="ChEBI" id="CHEBI:58937"/>
    </ligand>
</feature>
<feature type="binding site" evidence="14">
    <location>
        <position position="185"/>
    </location>
    <ligand>
        <name>thiamine diphosphate</name>
        <dbReference type="ChEBI" id="CHEBI:58937"/>
    </ligand>
</feature>
<evidence type="ECO:0000256" key="10">
    <source>
        <dbReference type="ARBA" id="ARBA00049473"/>
    </source>
</evidence>
<evidence type="ECO:0000256" key="8">
    <source>
        <dbReference type="ARBA" id="ARBA00022842"/>
    </source>
</evidence>
<evidence type="ECO:0000256" key="15">
    <source>
        <dbReference type="PIRSR" id="PIRSR605478-4"/>
    </source>
</evidence>
<feature type="site" description="Important for catalytic activity" evidence="16">
    <location>
        <position position="26"/>
    </location>
</feature>
<dbReference type="GO" id="GO:0009052">
    <property type="term" value="P:pentose-phosphate shunt, non-oxidative branch"/>
    <property type="evidence" value="ECO:0007669"/>
    <property type="project" value="UniProtKB-ARBA"/>
</dbReference>
<dbReference type="PATRIC" id="fig|1457173.3.peg.531"/>
<keyword evidence="9 14" id="KW-0786">Thiamine pyrophosphate</keyword>
<protein>
    <recommendedName>
        <fullName evidence="5 11">Transketolase</fullName>
        <ecNumber evidence="5 11">2.2.1.1</ecNumber>
    </recommendedName>
</protein>
<evidence type="ECO:0000256" key="4">
    <source>
        <dbReference type="ARBA" id="ARBA00011738"/>
    </source>
</evidence>
<feature type="binding site" evidence="13">
    <location>
        <position position="480"/>
    </location>
    <ligand>
        <name>substrate</name>
    </ligand>
</feature>
<dbReference type="EMBL" id="JBOK01000002">
    <property type="protein sequence ID" value="EXU81649.1"/>
    <property type="molecule type" value="Genomic_DNA"/>
</dbReference>
<dbReference type="SUPFAM" id="SSF52922">
    <property type="entry name" value="TK C-terminal domain-like"/>
    <property type="match status" value="1"/>
</dbReference>
<dbReference type="InterPro" id="IPR049557">
    <property type="entry name" value="Transketolase_CS"/>
</dbReference>
<evidence type="ECO:0000256" key="6">
    <source>
        <dbReference type="ARBA" id="ARBA00022679"/>
    </source>
</evidence>
<dbReference type="NCBIfam" id="TIGR00232">
    <property type="entry name" value="tktlase_bact"/>
    <property type="match status" value="1"/>
</dbReference>
<dbReference type="Pfam" id="PF00456">
    <property type="entry name" value="Transketolase_N"/>
    <property type="match status" value="1"/>
</dbReference>
<dbReference type="Gene3D" id="3.40.50.920">
    <property type="match status" value="1"/>
</dbReference>
<evidence type="ECO:0000256" key="3">
    <source>
        <dbReference type="ARBA" id="ARBA00007131"/>
    </source>
</evidence>
<comment type="catalytic activity">
    <reaction evidence="10">
        <text>D-sedoheptulose 7-phosphate + D-glyceraldehyde 3-phosphate = aldehydo-D-ribose 5-phosphate + D-xylulose 5-phosphate</text>
        <dbReference type="Rhea" id="RHEA:10508"/>
        <dbReference type="ChEBI" id="CHEBI:57483"/>
        <dbReference type="ChEBI" id="CHEBI:57737"/>
        <dbReference type="ChEBI" id="CHEBI:58273"/>
        <dbReference type="ChEBI" id="CHEBI:59776"/>
        <dbReference type="EC" id="2.2.1.1"/>
    </reaction>
</comment>
<evidence type="ECO:0000256" key="11">
    <source>
        <dbReference type="NCBIfam" id="TIGR00232"/>
    </source>
</evidence>
<keyword evidence="6 18" id="KW-0808">Transferase</keyword>
<evidence type="ECO:0000256" key="12">
    <source>
        <dbReference type="PIRSR" id="PIRSR605478-1"/>
    </source>
</evidence>
<feature type="active site" description="Proton donor" evidence="12">
    <location>
        <position position="422"/>
    </location>
</feature>
<comment type="cofactor">
    <cofactor evidence="2">
        <name>Co(2+)</name>
        <dbReference type="ChEBI" id="CHEBI:48828"/>
    </cofactor>
</comment>
<dbReference type="PANTHER" id="PTHR43522:SF2">
    <property type="entry name" value="TRANSKETOLASE 1-RELATED"/>
    <property type="match status" value="1"/>
</dbReference>
<name>A0A014MUA9_9BURK</name>
<feature type="binding site" evidence="15">
    <location>
        <position position="187"/>
    </location>
    <ligand>
        <name>Mg(2+)</name>
        <dbReference type="ChEBI" id="CHEBI:18420"/>
    </ligand>
</feature>
<dbReference type="Gene3D" id="3.40.50.970">
    <property type="match status" value="2"/>
</dbReference>
<feature type="binding site" evidence="14">
    <location>
        <position position="448"/>
    </location>
    <ligand>
        <name>thiamine diphosphate</name>
        <dbReference type="ChEBI" id="CHEBI:58937"/>
    </ligand>
</feature>
<dbReference type="CDD" id="cd02012">
    <property type="entry name" value="TPP_TK"/>
    <property type="match status" value="1"/>
</dbReference>
<keyword evidence="8 15" id="KW-0460">Magnesium</keyword>
<dbReference type="Pfam" id="PF02779">
    <property type="entry name" value="Transket_pyr"/>
    <property type="match status" value="1"/>
</dbReference>
<feature type="site" description="Important for catalytic activity" evidence="16">
    <location>
        <position position="261"/>
    </location>
</feature>
<proteinExistence type="inferred from homology"/>
<feature type="binding site" evidence="13">
    <location>
        <position position="26"/>
    </location>
    <ligand>
        <name>substrate</name>
    </ligand>
</feature>
<evidence type="ECO:0000256" key="16">
    <source>
        <dbReference type="PIRSR" id="PIRSR605478-5"/>
    </source>
</evidence>
<feature type="binding site" evidence="13">
    <location>
        <position position="484"/>
    </location>
    <ligand>
        <name>substrate</name>
    </ligand>
</feature>
<organism evidence="18 19">
    <name type="scientific">Comamonas aquatica DA1877</name>
    <dbReference type="NCBI Taxonomy" id="1457173"/>
    <lineage>
        <taxon>Bacteria</taxon>
        <taxon>Pseudomonadati</taxon>
        <taxon>Pseudomonadota</taxon>
        <taxon>Betaproteobacteria</taxon>
        <taxon>Burkholderiales</taxon>
        <taxon>Comamonadaceae</taxon>
        <taxon>Comamonas</taxon>
    </lineage>
</organism>
<dbReference type="AlphaFoldDB" id="A0A014MUA9"/>
<feature type="binding site" evidence="13">
    <location>
        <position position="385"/>
    </location>
    <ligand>
        <name>substrate</name>
    </ligand>
</feature>
<gene>
    <name evidence="18" type="ORF">AX13_07540</name>
</gene>
<dbReference type="CDD" id="cd07033">
    <property type="entry name" value="TPP_PYR_DXS_TK_like"/>
    <property type="match status" value="1"/>
</dbReference>
<keyword evidence="19" id="KW-1185">Reference proteome</keyword>
<dbReference type="FunFam" id="3.40.50.970:FF:000004">
    <property type="entry name" value="Transketolase"/>
    <property type="match status" value="1"/>
</dbReference>
<evidence type="ECO:0000313" key="18">
    <source>
        <dbReference type="EMBL" id="EXU81649.1"/>
    </source>
</evidence>
<evidence type="ECO:0000259" key="17">
    <source>
        <dbReference type="SMART" id="SM00861"/>
    </source>
</evidence>
<feature type="domain" description="Transketolase-like pyrimidine-binding" evidence="17">
    <location>
        <begin position="355"/>
        <end position="536"/>
    </location>
</feature>
<keyword evidence="7 15" id="KW-0479">Metal-binding</keyword>
<feature type="binding site" evidence="13">
    <location>
        <position position="531"/>
    </location>
    <ligand>
        <name>substrate</name>
    </ligand>
</feature>
<comment type="caution">
    <text evidence="18">The sequence shown here is derived from an EMBL/GenBank/DDBJ whole genome shotgun (WGS) entry which is preliminary data.</text>
</comment>
<comment type="cofactor">
    <cofactor evidence="15">
        <name>Mg(2+)</name>
        <dbReference type="ChEBI" id="CHEBI:18420"/>
    </cofactor>
    <text evidence="15">Binds 1 Mg(2+) ion per subunit. Can also utilize other divalent metal cations, such as Ca(2+), Mn(2+) and Co(2+).</text>
</comment>
<dbReference type="InterPro" id="IPR033247">
    <property type="entry name" value="Transketolase_fam"/>
</dbReference>
<feature type="binding site" evidence="13">
    <location>
        <position position="472"/>
    </location>
    <ligand>
        <name>substrate</name>
    </ligand>
</feature>
<comment type="cofactor">
    <cofactor evidence="1">
        <name>Ca(2+)</name>
        <dbReference type="ChEBI" id="CHEBI:29108"/>
    </cofactor>
</comment>
<comment type="subunit">
    <text evidence="4">Homodimer.</text>
</comment>
<evidence type="ECO:0000256" key="7">
    <source>
        <dbReference type="ARBA" id="ARBA00022723"/>
    </source>
</evidence>
<feature type="binding site" evidence="15">
    <location>
        <position position="185"/>
    </location>
    <ligand>
        <name>Mg(2+)</name>
        <dbReference type="ChEBI" id="CHEBI:18420"/>
    </ligand>
</feature>